<dbReference type="RefSeq" id="WP_027951830.1">
    <property type="nucleotide sequence ID" value="NZ_JADU01000008.1"/>
</dbReference>
<evidence type="ECO:0000313" key="3">
    <source>
        <dbReference type="Proteomes" id="UP001589688"/>
    </source>
</evidence>
<dbReference type="EMBL" id="JBHLZF010000001">
    <property type="protein sequence ID" value="MFB9896877.1"/>
    <property type="molecule type" value="Genomic_DNA"/>
</dbReference>
<dbReference type="InterPro" id="IPR001173">
    <property type="entry name" value="Glyco_trans_2-like"/>
</dbReference>
<organism evidence="2 3">
    <name type="scientific">Hallella seregens ATCC 51272</name>
    <dbReference type="NCBI Taxonomy" id="1336250"/>
    <lineage>
        <taxon>Bacteria</taxon>
        <taxon>Pseudomonadati</taxon>
        <taxon>Bacteroidota</taxon>
        <taxon>Bacteroidia</taxon>
        <taxon>Bacteroidales</taxon>
        <taxon>Prevotellaceae</taxon>
        <taxon>Hallella</taxon>
    </lineage>
</organism>
<dbReference type="Proteomes" id="UP001589688">
    <property type="component" value="Unassembled WGS sequence"/>
</dbReference>
<dbReference type="CDD" id="cd00761">
    <property type="entry name" value="Glyco_tranf_GTA_type"/>
    <property type="match status" value="1"/>
</dbReference>
<reference evidence="2 3" key="1">
    <citation type="submission" date="2024-09" db="EMBL/GenBank/DDBJ databases">
        <authorList>
            <person name="Sun Q."/>
            <person name="Mori K."/>
        </authorList>
    </citation>
    <scope>NUCLEOTIDE SEQUENCE [LARGE SCALE GENOMIC DNA]</scope>
    <source>
        <strain evidence="2 3">ATCC 51272</strain>
    </source>
</reference>
<dbReference type="SUPFAM" id="SSF53448">
    <property type="entry name" value="Nucleotide-diphospho-sugar transferases"/>
    <property type="match status" value="1"/>
</dbReference>
<name>A0ABV5ZHM5_9BACT</name>
<proteinExistence type="predicted"/>
<dbReference type="InterPro" id="IPR029044">
    <property type="entry name" value="Nucleotide-diphossugar_trans"/>
</dbReference>
<dbReference type="PANTHER" id="PTHR22916:SF3">
    <property type="entry name" value="UDP-GLCNAC:BETAGAL BETA-1,3-N-ACETYLGLUCOSAMINYLTRANSFERASE-LIKE PROTEIN 1"/>
    <property type="match status" value="1"/>
</dbReference>
<dbReference type="Gene3D" id="3.90.550.10">
    <property type="entry name" value="Spore Coat Polysaccharide Biosynthesis Protein SpsA, Chain A"/>
    <property type="match status" value="1"/>
</dbReference>
<comment type="caution">
    <text evidence="2">The sequence shown here is derived from an EMBL/GenBank/DDBJ whole genome shotgun (WGS) entry which is preliminary data.</text>
</comment>
<evidence type="ECO:0000313" key="2">
    <source>
        <dbReference type="EMBL" id="MFB9896877.1"/>
    </source>
</evidence>
<dbReference type="PANTHER" id="PTHR22916">
    <property type="entry name" value="GLYCOSYLTRANSFERASE"/>
    <property type="match status" value="1"/>
</dbReference>
<gene>
    <name evidence="2" type="ORF">ACFFK8_03370</name>
</gene>
<feature type="domain" description="Glycosyltransferase 2-like" evidence="1">
    <location>
        <begin position="6"/>
        <end position="120"/>
    </location>
</feature>
<keyword evidence="3" id="KW-1185">Reference proteome</keyword>
<dbReference type="Pfam" id="PF00535">
    <property type="entry name" value="Glycos_transf_2"/>
    <property type="match status" value="1"/>
</dbReference>
<evidence type="ECO:0000259" key="1">
    <source>
        <dbReference type="Pfam" id="PF00535"/>
    </source>
</evidence>
<sequence length="316" mass="36398">MSTKISVVVPVYNGEKYIRECIDSILAQTFEDFELILIDDESPDNCGAICDQYAMEDSRVRVVHQTNQGINHTRRNGVREAHGEWVVFVDDDDTLPMDALQKLYAVSDGTDLVIGFPDKPIHKKELTLEECKSNAITGRLFPPTPWAKLYRRTLFSDEIFDFPRGIDGEEDMIMNIRVMFSLSRAPHFVFERVYHFRRNLTSVSHTKKASIAHEALFDECRMHSIPSPREREHFMKAILSSRINGLYGVAYASPEDLTDKQHPFLQQIMADVRRTGYRLKFTDKILLSCSNRSLLKTMGFVRAVRNFAKYHLGLNN</sequence>
<accession>A0ABV5ZHM5</accession>
<protein>
    <submittedName>
        <fullName evidence="2">Glycosyltransferase family 2 protein</fullName>
    </submittedName>
</protein>